<protein>
    <submittedName>
        <fullName evidence="8">Alanine aminotransferase 2</fullName>
    </submittedName>
</protein>
<evidence type="ECO:0000313" key="8">
    <source>
        <dbReference type="EMBL" id="OAY79833.1"/>
    </source>
</evidence>
<proteinExistence type="inferred from homology"/>
<comment type="similarity">
    <text evidence="6">Belongs to the class-I pyridoxal-phosphate-dependent aminotransferase family. Alanine aminotransferase subfamily.</text>
</comment>
<dbReference type="InterPro" id="IPR015421">
    <property type="entry name" value="PyrdxlP-dep_Trfase_major"/>
</dbReference>
<dbReference type="GO" id="GO:0004021">
    <property type="term" value="F:L-alanine:2-oxoglutarate aminotransferase activity"/>
    <property type="evidence" value="ECO:0007669"/>
    <property type="project" value="TreeGrafter"/>
</dbReference>
<keyword evidence="7" id="KW-0812">Transmembrane</keyword>
<feature type="transmembrane region" description="Helical" evidence="7">
    <location>
        <begin position="21"/>
        <end position="47"/>
    </location>
</feature>
<comment type="subunit">
    <text evidence="2">Homodimer.</text>
</comment>
<dbReference type="Proteomes" id="UP000092600">
    <property type="component" value="Unassembled WGS sequence"/>
</dbReference>
<dbReference type="InterPro" id="IPR045088">
    <property type="entry name" value="ALAT1/2-like"/>
</dbReference>
<evidence type="ECO:0000256" key="3">
    <source>
        <dbReference type="ARBA" id="ARBA00022576"/>
    </source>
</evidence>
<dbReference type="Gene3D" id="3.40.640.10">
    <property type="entry name" value="Type I PLP-dependent aspartate aminotransferase-like (Major domain)"/>
    <property type="match status" value="1"/>
</dbReference>
<organism evidence="8 9">
    <name type="scientific">Ananas comosus</name>
    <name type="common">Pineapple</name>
    <name type="synonym">Ananas ananas</name>
    <dbReference type="NCBI Taxonomy" id="4615"/>
    <lineage>
        <taxon>Eukaryota</taxon>
        <taxon>Viridiplantae</taxon>
        <taxon>Streptophyta</taxon>
        <taxon>Embryophyta</taxon>
        <taxon>Tracheophyta</taxon>
        <taxon>Spermatophyta</taxon>
        <taxon>Magnoliopsida</taxon>
        <taxon>Liliopsida</taxon>
        <taxon>Poales</taxon>
        <taxon>Bromeliaceae</taxon>
        <taxon>Bromelioideae</taxon>
        <taxon>Ananas</taxon>
    </lineage>
</organism>
<dbReference type="InterPro" id="IPR015424">
    <property type="entry name" value="PyrdxlP-dep_Trfase"/>
</dbReference>
<keyword evidence="3 8" id="KW-0032">Aminotransferase</keyword>
<evidence type="ECO:0000256" key="2">
    <source>
        <dbReference type="ARBA" id="ARBA00011738"/>
    </source>
</evidence>
<dbReference type="AlphaFoldDB" id="A0A199VS54"/>
<dbReference type="EMBL" id="LSRQ01000999">
    <property type="protein sequence ID" value="OAY79833.1"/>
    <property type="molecule type" value="Genomic_DNA"/>
</dbReference>
<evidence type="ECO:0000256" key="6">
    <source>
        <dbReference type="ARBA" id="ARBA00025785"/>
    </source>
</evidence>
<evidence type="ECO:0000256" key="1">
    <source>
        <dbReference type="ARBA" id="ARBA00001933"/>
    </source>
</evidence>
<dbReference type="SUPFAM" id="SSF53383">
    <property type="entry name" value="PLP-dependent transferases"/>
    <property type="match status" value="1"/>
</dbReference>
<name>A0A199VS54_ANACO</name>
<keyword evidence="7" id="KW-0472">Membrane</keyword>
<accession>A0A199VS54</accession>
<reference evidence="8 9" key="1">
    <citation type="journal article" date="2016" name="DNA Res.">
        <title>The draft genome of MD-2 pineapple using hybrid error correction of long reads.</title>
        <authorList>
            <person name="Redwan R.M."/>
            <person name="Saidin A."/>
            <person name="Kumar S.V."/>
        </authorList>
    </citation>
    <scope>NUCLEOTIDE SEQUENCE [LARGE SCALE GENOMIC DNA]</scope>
    <source>
        <strain evidence="9">cv. MD2</strain>
        <tissue evidence="8">Leaf</tissue>
    </source>
</reference>
<comment type="cofactor">
    <cofactor evidence="1">
        <name>pyridoxal 5'-phosphate</name>
        <dbReference type="ChEBI" id="CHEBI:597326"/>
    </cofactor>
</comment>
<keyword evidence="5" id="KW-0663">Pyridoxal phosphate</keyword>
<dbReference type="PANTHER" id="PTHR11751:SF29">
    <property type="entry name" value="ALANINE TRANSAMINASE"/>
    <property type="match status" value="1"/>
</dbReference>
<dbReference type="STRING" id="4615.A0A199VS54"/>
<dbReference type="FunFam" id="1.10.287.1970:FF:000001">
    <property type="entry name" value="Alanine aminotransferase 2"/>
    <property type="match status" value="1"/>
</dbReference>
<gene>
    <name evidence="8" type="ORF">ACMD2_04207</name>
</gene>
<dbReference type="PANTHER" id="PTHR11751">
    <property type="entry name" value="ALANINE AMINOTRANSFERASE"/>
    <property type="match status" value="1"/>
</dbReference>
<comment type="caution">
    <text evidence="8">The sequence shown here is derived from an EMBL/GenBank/DDBJ whole genome shotgun (WGS) entry which is preliminary data.</text>
</comment>
<evidence type="ECO:0000256" key="5">
    <source>
        <dbReference type="ARBA" id="ARBA00022898"/>
    </source>
</evidence>
<evidence type="ECO:0000256" key="4">
    <source>
        <dbReference type="ARBA" id="ARBA00022679"/>
    </source>
</evidence>
<evidence type="ECO:0000313" key="9">
    <source>
        <dbReference type="Proteomes" id="UP000092600"/>
    </source>
</evidence>
<keyword evidence="7" id="KW-1133">Transmembrane helix</keyword>
<sequence>LGDVKMPSAGRSLAMHRMLCALCFFSFVSCKISQFCFILVVFGQIIYCNIGNPQARDRQPITFFREVLALCDYPALSDTDKTSALFSSDAKARAWQILDLIPGRATSAYSHSQGIKGLCEAIAAEIAARDGFPSDADDIFLTDGK</sequence>
<evidence type="ECO:0000256" key="7">
    <source>
        <dbReference type="SAM" id="Phobius"/>
    </source>
</evidence>
<feature type="non-terminal residue" evidence="8">
    <location>
        <position position="1"/>
    </location>
</feature>
<feature type="non-terminal residue" evidence="8">
    <location>
        <position position="145"/>
    </location>
</feature>
<dbReference type="Gene3D" id="1.10.287.1970">
    <property type="match status" value="1"/>
</dbReference>
<keyword evidence="4 8" id="KW-0808">Transferase</keyword>